<dbReference type="Gene3D" id="3.40.50.1820">
    <property type="entry name" value="alpha/beta hydrolase"/>
    <property type="match status" value="1"/>
</dbReference>
<feature type="domain" description="AB hydrolase-1" evidence="2">
    <location>
        <begin position="38"/>
        <end position="250"/>
    </location>
</feature>
<evidence type="ECO:0000313" key="4">
    <source>
        <dbReference type="Proteomes" id="UP000289220"/>
    </source>
</evidence>
<feature type="signal peptide" evidence="1">
    <location>
        <begin position="1"/>
        <end position="23"/>
    </location>
</feature>
<dbReference type="InterPro" id="IPR052897">
    <property type="entry name" value="Sec-Metab_Biosynth_Hydrolase"/>
</dbReference>
<name>A0A7Z8Y670_9CAUL</name>
<dbReference type="GO" id="GO:0016787">
    <property type="term" value="F:hydrolase activity"/>
    <property type="evidence" value="ECO:0007669"/>
    <property type="project" value="UniProtKB-KW"/>
</dbReference>
<evidence type="ECO:0000256" key="1">
    <source>
        <dbReference type="SAM" id="SignalP"/>
    </source>
</evidence>
<feature type="chain" id="PRO_5031417605" evidence="1">
    <location>
        <begin position="24"/>
        <end position="263"/>
    </location>
</feature>
<dbReference type="EMBL" id="UXHF01000074">
    <property type="protein sequence ID" value="VDC51523.1"/>
    <property type="molecule type" value="Genomic_DNA"/>
</dbReference>
<dbReference type="InterPro" id="IPR029058">
    <property type="entry name" value="AB_hydrolase_fold"/>
</dbReference>
<dbReference type="PANTHER" id="PTHR37017:SF11">
    <property type="entry name" value="ESTERASE_LIPASE_THIOESTERASE DOMAIN-CONTAINING PROTEIN"/>
    <property type="match status" value="1"/>
</dbReference>
<dbReference type="AlphaFoldDB" id="A0A7Z8Y670"/>
<gene>
    <name evidence="3" type="primary">pytH</name>
    <name evidence="3" type="ORF">BREV_BREV_02792</name>
</gene>
<dbReference type="RefSeq" id="WP_035309102.1">
    <property type="nucleotide sequence ID" value="NZ_UXHF01000074.1"/>
</dbReference>
<dbReference type="Pfam" id="PF12697">
    <property type="entry name" value="Abhydrolase_6"/>
    <property type="match status" value="1"/>
</dbReference>
<keyword evidence="4" id="KW-1185">Reference proteome</keyword>
<keyword evidence="1" id="KW-0732">Signal</keyword>
<proteinExistence type="predicted"/>
<keyword evidence="3" id="KW-0378">Hydrolase</keyword>
<protein>
    <submittedName>
        <fullName evidence="3">Pyrethroid hydrolase</fullName>
    </submittedName>
</protein>
<dbReference type="PANTHER" id="PTHR37017">
    <property type="entry name" value="AB HYDROLASE-1 DOMAIN-CONTAINING PROTEIN-RELATED"/>
    <property type="match status" value="1"/>
</dbReference>
<evidence type="ECO:0000313" key="3">
    <source>
        <dbReference type="EMBL" id="VDC51523.1"/>
    </source>
</evidence>
<reference evidence="3 4" key="1">
    <citation type="submission" date="2018-11" db="EMBL/GenBank/DDBJ databases">
        <authorList>
            <person name="Peiro R."/>
            <person name="Begona"/>
            <person name="Cbmso G."/>
            <person name="Lopez M."/>
            <person name="Gonzalez S."/>
            <person name="Sacristan E."/>
            <person name="Castillo E."/>
        </authorList>
    </citation>
    <scope>NUCLEOTIDE SEQUENCE [LARGE SCALE GENOMIC DNA]</scope>
    <source>
        <strain evidence="3">Brev_genome</strain>
    </source>
</reference>
<dbReference type="Proteomes" id="UP000289220">
    <property type="component" value="Unassembled WGS sequence"/>
</dbReference>
<dbReference type="InterPro" id="IPR000073">
    <property type="entry name" value="AB_hydrolase_1"/>
</dbReference>
<comment type="caution">
    <text evidence="3">The sequence shown here is derived from an EMBL/GenBank/DDBJ whole genome shotgun (WGS) entry which is preliminary data.</text>
</comment>
<accession>A0A7Z8Y670</accession>
<dbReference type="SUPFAM" id="SSF53474">
    <property type="entry name" value="alpha/beta-Hydrolases"/>
    <property type="match status" value="1"/>
</dbReference>
<evidence type="ECO:0000259" key="2">
    <source>
        <dbReference type="Pfam" id="PF12697"/>
    </source>
</evidence>
<organism evidence="3 4">
    <name type="scientific">Brevundimonas mediterranea</name>
    <dbReference type="NCBI Taxonomy" id="74329"/>
    <lineage>
        <taxon>Bacteria</taxon>
        <taxon>Pseudomonadati</taxon>
        <taxon>Pseudomonadota</taxon>
        <taxon>Alphaproteobacteria</taxon>
        <taxon>Caulobacterales</taxon>
        <taxon>Caulobacteraceae</taxon>
        <taxon>Brevundimonas</taxon>
    </lineage>
</organism>
<sequence length="263" mass="27609">MIKFRNILLAAVGAASIGGAAQAQSVQTIPAAQTVRNVVLVHGAFADGSGWRAVYDDLTARGYRVTIVQNPLTSLADDVAATRRALARQDGGTILVGHSWGGVVITEAGVDEKVKGLVYVSALTADVGETAGDQYKGFGIPSTFVIEEQADGFGFISAERFQEGFAADVGDADAAFMRDSQVPIAMSAFATPVTQAAWRTRPSWFIVATEDAAIAPAMLRQQAEKIGAVKVEIRASHVPMISQPHAVADVIDQAARSAGDRPN</sequence>